<dbReference type="GO" id="GO:0046789">
    <property type="term" value="F:host cell surface receptor binding"/>
    <property type="evidence" value="ECO:0007669"/>
    <property type="project" value="InterPro"/>
</dbReference>
<organism evidence="3">
    <name type="scientific">Plasmodium falciparum</name>
    <name type="common">malaria parasite P. falciparum</name>
    <dbReference type="NCBI Taxonomy" id="5833"/>
    <lineage>
        <taxon>Eukaryota</taxon>
        <taxon>Sar</taxon>
        <taxon>Alveolata</taxon>
        <taxon>Apicomplexa</taxon>
        <taxon>Aconoidasida</taxon>
        <taxon>Haemosporida</taxon>
        <taxon>Plasmodiidae</taxon>
        <taxon>Plasmodium</taxon>
        <taxon>Plasmodium (Laverania)</taxon>
    </lineage>
</organism>
<dbReference type="AlphaFoldDB" id="Q1KVC4"/>
<dbReference type="InterPro" id="IPR029210">
    <property type="entry name" value="PfEMP1_NTS"/>
</dbReference>
<feature type="domain" description="Plasmodium falciparum erythrocyte membrane protein-1 N-terminal segment" evidence="2">
    <location>
        <begin position="20"/>
        <end position="55"/>
    </location>
</feature>
<gene>
    <name evidence="3" type="primary">upsAvar</name>
</gene>
<dbReference type="InterPro" id="IPR042202">
    <property type="entry name" value="Duffy-ag-bd_sf"/>
</dbReference>
<dbReference type="Pfam" id="PF05424">
    <property type="entry name" value="Duffy_binding"/>
    <property type="match status" value="1"/>
</dbReference>
<accession>Q1KVC4</accession>
<dbReference type="SUPFAM" id="SSF140924">
    <property type="entry name" value="Duffy binding domain-like"/>
    <property type="match status" value="1"/>
</dbReference>
<evidence type="ECO:0000259" key="2">
    <source>
        <dbReference type="Pfam" id="PF15447"/>
    </source>
</evidence>
<proteinExistence type="predicted"/>
<reference evidence="3" key="1">
    <citation type="journal article" date="2006" name="Mol. Biochem. Parasitol.">
        <title>Global genetic diversity and evolution of var genes associated with placental and severe childhood malaria.</title>
        <authorList>
            <person name="Trimnell A.R."/>
            <person name="Kraemer S.M."/>
            <person name="Mukherjee S."/>
            <person name="Phippard D.J."/>
            <person name="Janes J.H."/>
            <person name="Flamoe E."/>
            <person name="Su X.Z."/>
            <person name="Awadalla P."/>
            <person name="Smith J.D."/>
        </authorList>
    </citation>
    <scope>NUCLEOTIDE SEQUENCE</scope>
    <source>
        <strain evidence="3">HB3</strain>
    </source>
</reference>
<dbReference type="Pfam" id="PF15447">
    <property type="entry name" value="NTS"/>
    <property type="match status" value="1"/>
</dbReference>
<protein>
    <submittedName>
        <fullName evidence="3">Erythrocyte membrane protein 1</fullName>
    </submittedName>
</protein>
<dbReference type="EMBL" id="DQ407993">
    <property type="protein sequence ID" value="ABD92247.1"/>
    <property type="molecule type" value="Genomic_DNA"/>
</dbReference>
<feature type="domain" description="Duffy-antigen binding" evidence="1">
    <location>
        <begin position="125"/>
        <end position="300"/>
    </location>
</feature>
<sequence length="303" mass="34333">MGSSASKFSKIVVGDETHKSARNVLEGFAKDIKGKASIDAEKHAYSLKGNLKDAKFNHDFFKIKSDMPGNPCYLDFAFHSNTPGNQREYRHPCARSMNKNLFNLEGAVCTNSKIKGNEEKINGAGACAPYRRRHICDLNLEHIDVHNVQNIHDLLGNVLVTAKYEGESIVEKHPNRGSSEVCTALARSFADIGDIIRGKDLYLGHEQGNNKLEARLKTIFQNIKNKNKSPLDKLSLEQVREYWWALNREDVWKALTCFADGSEEYFIQSSDKEHSFSSEYCGHEQGNVPTNLDYVPQFLRWFD</sequence>
<dbReference type="GO" id="GO:0016020">
    <property type="term" value="C:membrane"/>
    <property type="evidence" value="ECO:0007669"/>
    <property type="project" value="InterPro"/>
</dbReference>
<evidence type="ECO:0000313" key="3">
    <source>
        <dbReference type="EMBL" id="ABD92247.1"/>
    </source>
</evidence>
<dbReference type="Gene3D" id="1.20.1310.20">
    <property type="entry name" value="Duffy-antigen binding domain"/>
    <property type="match status" value="1"/>
</dbReference>
<evidence type="ECO:0000259" key="1">
    <source>
        <dbReference type="Pfam" id="PF05424"/>
    </source>
</evidence>
<dbReference type="InterPro" id="IPR008602">
    <property type="entry name" value="Duffy-antigen-binding"/>
</dbReference>
<feature type="non-terminal residue" evidence="3">
    <location>
        <position position="303"/>
    </location>
</feature>
<name>Q1KVC4_PLAFA</name>